<dbReference type="OrthoDB" id="7422719at2759"/>
<dbReference type="EMBL" id="CAJOBZ010000042">
    <property type="protein sequence ID" value="CAF4906820.1"/>
    <property type="molecule type" value="Genomic_DNA"/>
</dbReference>
<name>A0A821VGI9_9NEOP</name>
<dbReference type="InterPro" id="IPR043504">
    <property type="entry name" value="Peptidase_S1_PA_chymotrypsin"/>
</dbReference>
<dbReference type="AlphaFoldDB" id="A0A821VGI9"/>
<feature type="signal peptide" evidence="1">
    <location>
        <begin position="1"/>
        <end position="22"/>
    </location>
</feature>
<keyword evidence="3" id="KW-1185">Reference proteome</keyword>
<dbReference type="SUPFAM" id="SSF50494">
    <property type="entry name" value="Trypsin-like serine proteases"/>
    <property type="match status" value="1"/>
</dbReference>
<organism evidence="2 3">
    <name type="scientific">Pieris macdunnoughi</name>
    <dbReference type="NCBI Taxonomy" id="345717"/>
    <lineage>
        <taxon>Eukaryota</taxon>
        <taxon>Metazoa</taxon>
        <taxon>Ecdysozoa</taxon>
        <taxon>Arthropoda</taxon>
        <taxon>Hexapoda</taxon>
        <taxon>Insecta</taxon>
        <taxon>Pterygota</taxon>
        <taxon>Neoptera</taxon>
        <taxon>Endopterygota</taxon>
        <taxon>Lepidoptera</taxon>
        <taxon>Glossata</taxon>
        <taxon>Ditrysia</taxon>
        <taxon>Papilionoidea</taxon>
        <taxon>Pieridae</taxon>
        <taxon>Pierinae</taxon>
        <taxon>Pieris</taxon>
    </lineage>
</organism>
<evidence type="ECO:0000313" key="3">
    <source>
        <dbReference type="Proteomes" id="UP000663880"/>
    </source>
</evidence>
<comment type="caution">
    <text evidence="2">The sequence shown here is derived from an EMBL/GenBank/DDBJ whole genome shotgun (WGS) entry which is preliminary data.</text>
</comment>
<evidence type="ECO:0000256" key="1">
    <source>
        <dbReference type="SAM" id="SignalP"/>
    </source>
</evidence>
<reference evidence="2" key="1">
    <citation type="submission" date="2021-02" db="EMBL/GenBank/DDBJ databases">
        <authorList>
            <person name="Steward A R."/>
        </authorList>
    </citation>
    <scope>NUCLEOTIDE SEQUENCE</scope>
</reference>
<proteinExistence type="predicted"/>
<keyword evidence="1" id="KW-0732">Signal</keyword>
<feature type="chain" id="PRO_5032883527" evidence="1">
    <location>
        <begin position="23"/>
        <end position="291"/>
    </location>
</feature>
<accession>A0A821VGI9</accession>
<dbReference type="Gene3D" id="2.40.10.10">
    <property type="entry name" value="Trypsin-like serine proteases"/>
    <property type="match status" value="1"/>
</dbReference>
<gene>
    <name evidence="2" type="ORF">PMACD_LOCUS11775</name>
</gene>
<protein>
    <submittedName>
        <fullName evidence="2">Uncharacterized protein</fullName>
    </submittedName>
</protein>
<sequence>MITLSIFTCIFLNWLTPGLTKSEIESESFEWDRNDRSFDCIVGIEVHKKRVGQGVIVNLRTIVTSANPLNAYINNKNPVKVFSVEKKTFNNSVDYPIDSIKGNQVKRESVWIQIGEDRTNSPIHDIVLIILSNNVSEAHKIATFPFSDELFEAPLPDSGWIVSGFGYADIQHIKNHRILEISILPGKLLDCDEWFPRDWGHFICIDNEENLPGVPSGGPLFHIDHGKTLFGVGCFSLRKGNESILVFTNLKLYRFGLRGYFFNPTEGPKKKEETTTMPNNKLNITKGDIVL</sequence>
<evidence type="ECO:0000313" key="2">
    <source>
        <dbReference type="EMBL" id="CAF4906820.1"/>
    </source>
</evidence>
<dbReference type="Proteomes" id="UP000663880">
    <property type="component" value="Unassembled WGS sequence"/>
</dbReference>
<dbReference type="InterPro" id="IPR009003">
    <property type="entry name" value="Peptidase_S1_PA"/>
</dbReference>